<feature type="domain" description="C2H2-type" evidence="13">
    <location>
        <begin position="492"/>
        <end position="519"/>
    </location>
</feature>
<dbReference type="GO" id="GO:0000785">
    <property type="term" value="C:chromatin"/>
    <property type="evidence" value="ECO:0007669"/>
    <property type="project" value="UniProtKB-ARBA"/>
</dbReference>
<dbReference type="AlphaFoldDB" id="A0A903UMR0"/>
<feature type="domain" description="C2H2-type" evidence="13">
    <location>
        <begin position="348"/>
        <end position="375"/>
    </location>
</feature>
<dbReference type="SMART" id="SM00355">
    <property type="entry name" value="ZnF_C2H2"/>
    <property type="match status" value="8"/>
</dbReference>
<dbReference type="OMA" id="ECTICYK"/>
<evidence type="ECO:0000259" key="13">
    <source>
        <dbReference type="PROSITE" id="PS50157"/>
    </source>
</evidence>
<evidence type="ECO:0000256" key="11">
    <source>
        <dbReference type="PROSITE-ProRule" id="PRU01263"/>
    </source>
</evidence>
<dbReference type="PROSITE" id="PS50157">
    <property type="entry name" value="ZINC_FINGER_C2H2_2"/>
    <property type="match status" value="7"/>
</dbReference>
<dbReference type="Gene3D" id="3.40.1800.20">
    <property type="match status" value="1"/>
</dbReference>
<feature type="binding site" evidence="11">
    <location>
        <position position="53"/>
    </location>
    <ligand>
        <name>Zn(2+)</name>
        <dbReference type="ChEBI" id="CHEBI:29105"/>
    </ligand>
</feature>
<dbReference type="InterPro" id="IPR013087">
    <property type="entry name" value="Znf_C2H2_type"/>
</dbReference>
<dbReference type="PROSITE" id="PS51915">
    <property type="entry name" value="ZAD"/>
    <property type="match status" value="1"/>
</dbReference>
<organism evidence="15 16">
    <name type="scientific">Aedes aegypti</name>
    <name type="common">Yellowfever mosquito</name>
    <name type="synonym">Culex aegypti</name>
    <dbReference type="NCBI Taxonomy" id="7159"/>
    <lineage>
        <taxon>Eukaryota</taxon>
        <taxon>Metazoa</taxon>
        <taxon>Ecdysozoa</taxon>
        <taxon>Arthropoda</taxon>
        <taxon>Hexapoda</taxon>
        <taxon>Insecta</taxon>
        <taxon>Pterygota</taxon>
        <taxon>Neoptera</taxon>
        <taxon>Endopterygota</taxon>
        <taxon>Diptera</taxon>
        <taxon>Nematocera</taxon>
        <taxon>Culicoidea</taxon>
        <taxon>Culicidae</taxon>
        <taxon>Culicinae</taxon>
        <taxon>Aedini</taxon>
        <taxon>Aedes</taxon>
        <taxon>Stegomyia</taxon>
    </lineage>
</organism>
<keyword evidence="3" id="KW-0677">Repeat</keyword>
<dbReference type="GO" id="GO:0003682">
    <property type="term" value="F:chromatin binding"/>
    <property type="evidence" value="ECO:0007669"/>
    <property type="project" value="UniProtKB-ARBA"/>
</dbReference>
<dbReference type="KEGG" id="aag:5573647"/>
<dbReference type="SUPFAM" id="SSF57667">
    <property type="entry name" value="beta-beta-alpha zinc fingers"/>
    <property type="match status" value="5"/>
</dbReference>
<keyword evidence="6" id="KW-0805">Transcription regulation</keyword>
<feature type="compositionally biased region" description="Basic and acidic residues" evidence="12">
    <location>
        <begin position="247"/>
        <end position="261"/>
    </location>
</feature>
<dbReference type="FunFam" id="3.30.160.60:FF:000690">
    <property type="entry name" value="Zinc finger protein 354C"/>
    <property type="match status" value="1"/>
</dbReference>
<feature type="compositionally biased region" description="Basic and acidic residues" evidence="12">
    <location>
        <begin position="268"/>
        <end position="280"/>
    </location>
</feature>
<dbReference type="Pfam" id="PF07776">
    <property type="entry name" value="zf-AD"/>
    <property type="match status" value="1"/>
</dbReference>
<evidence type="ECO:0000256" key="2">
    <source>
        <dbReference type="ARBA" id="ARBA00022723"/>
    </source>
</evidence>
<keyword evidence="7" id="KW-0804">Transcription</keyword>
<dbReference type="InterPro" id="IPR036236">
    <property type="entry name" value="Znf_C2H2_sf"/>
</dbReference>
<dbReference type="SMART" id="SM00868">
    <property type="entry name" value="zf-AD"/>
    <property type="match status" value="1"/>
</dbReference>
<keyword evidence="2 11" id="KW-0479">Metal-binding</keyword>
<proteinExistence type="predicted"/>
<dbReference type="GO" id="GO:0008270">
    <property type="term" value="F:zinc ion binding"/>
    <property type="evidence" value="ECO:0007669"/>
    <property type="project" value="UniProtKB-UniRule"/>
</dbReference>
<name>A0A903UMR0_AEDAE</name>
<evidence type="ECO:0000256" key="5">
    <source>
        <dbReference type="ARBA" id="ARBA00022833"/>
    </source>
</evidence>
<keyword evidence="4 10" id="KW-0863">Zinc-finger</keyword>
<comment type="subcellular location">
    <subcellularLocation>
        <location evidence="1">Nucleus</location>
    </subcellularLocation>
</comment>
<evidence type="ECO:0000313" key="15">
    <source>
        <dbReference type="EnsemblMetazoa" id="AAEL010637-PB"/>
    </source>
</evidence>
<dbReference type="SUPFAM" id="SSF57716">
    <property type="entry name" value="Glucocorticoid receptor-like (DNA-binding domain)"/>
    <property type="match status" value="1"/>
</dbReference>
<dbReference type="GO" id="GO:0043565">
    <property type="term" value="F:sequence-specific DNA binding"/>
    <property type="evidence" value="ECO:0007669"/>
    <property type="project" value="UniProtKB-ARBA"/>
</dbReference>
<feature type="domain" description="C2H2-type" evidence="13">
    <location>
        <begin position="407"/>
        <end position="435"/>
    </location>
</feature>
<dbReference type="InterPro" id="IPR012934">
    <property type="entry name" value="Znf_AD"/>
</dbReference>
<dbReference type="EnsemblMetazoa" id="AAEL010637-RB">
    <property type="protein sequence ID" value="AAEL010637-PB"/>
    <property type="gene ID" value="AAEL010637"/>
</dbReference>
<evidence type="ECO:0000256" key="4">
    <source>
        <dbReference type="ARBA" id="ARBA00022771"/>
    </source>
</evidence>
<evidence type="ECO:0000256" key="1">
    <source>
        <dbReference type="ARBA" id="ARBA00004123"/>
    </source>
</evidence>
<feature type="binding site" evidence="11">
    <location>
        <position position="7"/>
    </location>
    <ligand>
        <name>Zn(2+)</name>
        <dbReference type="ChEBI" id="CHEBI:29105"/>
    </ligand>
</feature>
<feature type="domain" description="C2H2-type" evidence="13">
    <location>
        <begin position="436"/>
        <end position="463"/>
    </location>
</feature>
<sequence>MEFCRICATSTSADVESVSIFGGIEPIANMIQELSGLEILDEYGLPDVVCYDCVNRLKSALELKQQCLKSDEKFRRLIQQESILETVYERKADPDVPIISYKILYDQVIEHVPPEIETEYVVEVEANTLERVSKTNGEKVKIEYINPPIETIPAKVEEIRDFPTDVETSCAVEVETNRFDEFQNAAQNEKLIKSTTLEHYTFYKDVDGSIGKDKLPSTKVEVPLKLKTDCTKKEDSLRKTKKAKPFKLRDKANASEIEAKPSKRKQLKDKEQSTKSDDKDNGRPFRCCGCERTFSTKLELLQHSKESHASQKTSNCERPFECTICYKRYTSARGFKIHRKNAYQLKQHQCSSCGKRFLNRTLLENHERTHTSLKPFSCTHCSKTFRSKSNLLSHLKLHSEIPEHTKHVCKLCNKGFSRKSYLKHHNSLLHSEETPFECTFCPNRFKAKANLRLHLRTHTQERPYSCEMCDKSFMYPTDRKRHMLQHTGQKPFKCKECDKGFTRKTLLNKHQISHRSETATGGDG</sequence>
<accession>A0A903UMR0</accession>
<evidence type="ECO:0000313" key="16">
    <source>
        <dbReference type="Proteomes" id="UP000008820"/>
    </source>
</evidence>
<dbReference type="Pfam" id="PF00096">
    <property type="entry name" value="zf-C2H2"/>
    <property type="match status" value="5"/>
</dbReference>
<protein>
    <recommendedName>
        <fullName evidence="9">Zinc finger protein 865</fullName>
    </recommendedName>
</protein>
<evidence type="ECO:0000256" key="3">
    <source>
        <dbReference type="ARBA" id="ARBA00022737"/>
    </source>
</evidence>
<dbReference type="PANTHER" id="PTHR47772:SF13">
    <property type="entry name" value="GASTRULA ZINC FINGER PROTEIN XLCGF49.1-LIKE-RELATED"/>
    <property type="match status" value="1"/>
</dbReference>
<dbReference type="GO" id="GO:0040029">
    <property type="term" value="P:epigenetic regulation of gene expression"/>
    <property type="evidence" value="ECO:0007669"/>
    <property type="project" value="UniProtKB-ARBA"/>
</dbReference>
<reference evidence="15" key="2">
    <citation type="submission" date="2022-10" db="UniProtKB">
        <authorList>
            <consortium name="EnsemblMetazoa"/>
        </authorList>
    </citation>
    <scope>IDENTIFICATION</scope>
    <source>
        <strain evidence="15">LVP_AGWG</strain>
    </source>
</reference>
<evidence type="ECO:0000256" key="12">
    <source>
        <dbReference type="SAM" id="MobiDB-lite"/>
    </source>
</evidence>
<dbReference type="Proteomes" id="UP000008820">
    <property type="component" value="Chromosome 2"/>
</dbReference>
<dbReference type="InterPro" id="IPR050636">
    <property type="entry name" value="C2H2-ZF_domain-containing"/>
</dbReference>
<keyword evidence="8" id="KW-0539">Nucleus</keyword>
<dbReference type="PROSITE" id="PS00028">
    <property type="entry name" value="ZINC_FINGER_C2H2_1"/>
    <property type="match status" value="7"/>
</dbReference>
<dbReference type="FunFam" id="3.30.160.60:FF:000671">
    <property type="entry name" value="Zinc finger protein 26"/>
    <property type="match status" value="1"/>
</dbReference>
<keyword evidence="16" id="KW-1185">Reference proteome</keyword>
<feature type="binding site" evidence="11">
    <location>
        <position position="50"/>
    </location>
    <ligand>
        <name>Zn(2+)</name>
        <dbReference type="ChEBI" id="CHEBI:29105"/>
    </ligand>
</feature>
<feature type="domain" description="ZAD" evidence="14">
    <location>
        <begin position="2"/>
        <end position="77"/>
    </location>
</feature>
<dbReference type="PANTHER" id="PTHR47772">
    <property type="entry name" value="ZINC FINGER PROTEIN 200"/>
    <property type="match status" value="1"/>
</dbReference>
<dbReference type="FunFam" id="3.30.160.60:FF:000446">
    <property type="entry name" value="Zinc finger protein"/>
    <property type="match status" value="1"/>
</dbReference>
<feature type="domain" description="C2H2-type" evidence="13">
    <location>
        <begin position="376"/>
        <end position="403"/>
    </location>
</feature>
<dbReference type="FunFam" id="3.30.160.60:FF:000100">
    <property type="entry name" value="Zinc finger 45-like"/>
    <property type="match status" value="1"/>
</dbReference>
<dbReference type="FunFam" id="3.30.160.60:FF:000145">
    <property type="entry name" value="Zinc finger protein 574"/>
    <property type="match status" value="1"/>
</dbReference>
<feature type="domain" description="C2H2-type" evidence="13">
    <location>
        <begin position="464"/>
        <end position="491"/>
    </location>
</feature>
<evidence type="ECO:0000256" key="7">
    <source>
        <dbReference type="ARBA" id="ARBA00023163"/>
    </source>
</evidence>
<gene>
    <name evidence="15" type="primary">5573647</name>
</gene>
<dbReference type="OrthoDB" id="7734908at2759"/>
<evidence type="ECO:0000256" key="8">
    <source>
        <dbReference type="ARBA" id="ARBA00023242"/>
    </source>
</evidence>
<dbReference type="GO" id="GO:0005634">
    <property type="term" value="C:nucleus"/>
    <property type="evidence" value="ECO:0007669"/>
    <property type="project" value="UniProtKB-SubCell"/>
</dbReference>
<evidence type="ECO:0000256" key="10">
    <source>
        <dbReference type="PROSITE-ProRule" id="PRU00042"/>
    </source>
</evidence>
<reference evidence="15 16" key="1">
    <citation type="submission" date="2017-06" db="EMBL/GenBank/DDBJ databases">
        <title>Aedes aegypti genome working group (AGWG) sequencing and assembly.</title>
        <authorList>
            <consortium name="Aedes aegypti Genome Working Group (AGWG)"/>
            <person name="Matthews B.J."/>
        </authorList>
    </citation>
    <scope>NUCLEOTIDE SEQUENCE [LARGE SCALE GENOMIC DNA]</scope>
    <source>
        <strain evidence="15 16">LVP_AGWG</strain>
    </source>
</reference>
<feature type="domain" description="C2H2-type" evidence="13">
    <location>
        <begin position="285"/>
        <end position="313"/>
    </location>
</feature>
<dbReference type="Gene3D" id="3.30.160.60">
    <property type="entry name" value="Classic Zinc Finger"/>
    <property type="match status" value="7"/>
</dbReference>
<feature type="binding site" evidence="11">
    <location>
        <position position="4"/>
    </location>
    <ligand>
        <name>Zn(2+)</name>
        <dbReference type="ChEBI" id="CHEBI:29105"/>
    </ligand>
</feature>
<evidence type="ECO:0000259" key="14">
    <source>
        <dbReference type="PROSITE" id="PS51915"/>
    </source>
</evidence>
<evidence type="ECO:0000256" key="9">
    <source>
        <dbReference type="ARBA" id="ARBA00068876"/>
    </source>
</evidence>
<feature type="region of interest" description="Disordered" evidence="12">
    <location>
        <begin position="236"/>
        <end position="280"/>
    </location>
</feature>
<evidence type="ECO:0000256" key="6">
    <source>
        <dbReference type="ARBA" id="ARBA00023015"/>
    </source>
</evidence>
<keyword evidence="5 11" id="KW-0862">Zinc</keyword>